<feature type="compositionally biased region" description="Basic and acidic residues" evidence="1">
    <location>
        <begin position="11"/>
        <end position="20"/>
    </location>
</feature>
<feature type="region of interest" description="Disordered" evidence="1">
    <location>
        <begin position="1"/>
        <end position="55"/>
    </location>
</feature>
<gene>
    <name evidence="2" type="ORF">MYCIT1_LOCUS15162</name>
</gene>
<protein>
    <recommendedName>
        <fullName evidence="4">BTB domain-containing protein</fullName>
    </recommendedName>
</protein>
<evidence type="ECO:0000313" key="2">
    <source>
        <dbReference type="EMBL" id="CAK5270606.1"/>
    </source>
</evidence>
<comment type="caution">
    <text evidence="2">The sequence shown here is derived from an EMBL/GenBank/DDBJ whole genome shotgun (WGS) entry which is preliminary data.</text>
</comment>
<accession>A0AAD2H759</accession>
<reference evidence="2" key="1">
    <citation type="submission" date="2023-11" db="EMBL/GenBank/DDBJ databases">
        <authorList>
            <person name="De Vega J J."/>
            <person name="De Vega J J."/>
        </authorList>
    </citation>
    <scope>NUCLEOTIDE SEQUENCE</scope>
</reference>
<evidence type="ECO:0008006" key="4">
    <source>
        <dbReference type="Google" id="ProtNLM"/>
    </source>
</evidence>
<sequence>MPPRFIIEDAGTIRETRDDPNSPSRPRKRARVDSVADGGGYEYTGTERPTEPCGPVHDDPVYFSNDADAECVVRVGNTRFKVKGDLLADVSILFKDMLLRQRRLKRQPDGSMYPLVLVSITLPEEFRALMWALNASEKELLAQPIEHDEIDRLLSISSISYQFDCPKLKTWANAALLRTFSAETSLLSSCSSALLTRALDVAIRTRQDDLIEATITRWCERLKTGDTPCVPAIIAADIHELQGLRGVAYYQHVQSMIARQTTVTGRGATQFTADARLSNAQVMRLLSGHWSLVSLWERTRKSAVNFACECSGVKSLCADLWVQRWKCAVTSDRVNALSSGSILRLIALVGDILAADQRLKEEMSPGCRRNALATVKTRAAEIEEGIADHFFGWL</sequence>
<proteinExistence type="predicted"/>
<evidence type="ECO:0000313" key="3">
    <source>
        <dbReference type="Proteomes" id="UP001295794"/>
    </source>
</evidence>
<dbReference type="Proteomes" id="UP001295794">
    <property type="component" value="Unassembled WGS sequence"/>
</dbReference>
<dbReference type="AlphaFoldDB" id="A0AAD2H759"/>
<dbReference type="EMBL" id="CAVNYO010000168">
    <property type="protein sequence ID" value="CAK5270606.1"/>
    <property type="molecule type" value="Genomic_DNA"/>
</dbReference>
<keyword evidence="3" id="KW-1185">Reference proteome</keyword>
<organism evidence="2 3">
    <name type="scientific">Mycena citricolor</name>
    <dbReference type="NCBI Taxonomy" id="2018698"/>
    <lineage>
        <taxon>Eukaryota</taxon>
        <taxon>Fungi</taxon>
        <taxon>Dikarya</taxon>
        <taxon>Basidiomycota</taxon>
        <taxon>Agaricomycotina</taxon>
        <taxon>Agaricomycetes</taxon>
        <taxon>Agaricomycetidae</taxon>
        <taxon>Agaricales</taxon>
        <taxon>Marasmiineae</taxon>
        <taxon>Mycenaceae</taxon>
        <taxon>Mycena</taxon>
    </lineage>
</organism>
<name>A0AAD2H759_9AGAR</name>
<evidence type="ECO:0000256" key="1">
    <source>
        <dbReference type="SAM" id="MobiDB-lite"/>
    </source>
</evidence>